<reference evidence="2" key="1">
    <citation type="journal article" date="2019" name="Int. J. Syst. Evol. Microbiol.">
        <title>The Global Catalogue of Microorganisms (GCM) 10K type strain sequencing project: providing services to taxonomists for standard genome sequencing and annotation.</title>
        <authorList>
            <consortium name="The Broad Institute Genomics Platform"/>
            <consortium name="The Broad Institute Genome Sequencing Center for Infectious Disease"/>
            <person name="Wu L."/>
            <person name="Ma J."/>
        </authorList>
    </citation>
    <scope>NUCLEOTIDE SEQUENCE [LARGE SCALE GENOMIC DNA]</scope>
    <source>
        <strain evidence="2">CGMCC 1.7693</strain>
    </source>
</reference>
<evidence type="ECO:0000313" key="2">
    <source>
        <dbReference type="Proteomes" id="UP000641206"/>
    </source>
</evidence>
<proteinExistence type="predicted"/>
<comment type="caution">
    <text evidence="1">The sequence shown here is derived from an EMBL/GenBank/DDBJ whole genome shotgun (WGS) entry which is preliminary data.</text>
</comment>
<protein>
    <submittedName>
        <fullName evidence="1">Uncharacterized protein</fullName>
    </submittedName>
</protein>
<keyword evidence="2" id="KW-1185">Reference proteome</keyword>
<name>A0ABQ2P265_9BACI</name>
<accession>A0ABQ2P265</accession>
<gene>
    <name evidence="1" type="ORF">GCM10011346_47650</name>
</gene>
<dbReference type="EMBL" id="BMLW01000018">
    <property type="protein sequence ID" value="GGP16285.1"/>
    <property type="molecule type" value="Genomic_DNA"/>
</dbReference>
<evidence type="ECO:0000313" key="1">
    <source>
        <dbReference type="EMBL" id="GGP16285.1"/>
    </source>
</evidence>
<dbReference type="Proteomes" id="UP000641206">
    <property type="component" value="Unassembled WGS sequence"/>
</dbReference>
<organism evidence="1 2">
    <name type="scientific">Oceanobacillus neutriphilus</name>
    <dbReference type="NCBI Taxonomy" id="531815"/>
    <lineage>
        <taxon>Bacteria</taxon>
        <taxon>Bacillati</taxon>
        <taxon>Bacillota</taxon>
        <taxon>Bacilli</taxon>
        <taxon>Bacillales</taxon>
        <taxon>Bacillaceae</taxon>
        <taxon>Oceanobacillus</taxon>
    </lineage>
</organism>
<sequence>MARGRPKGYKLQKVTEYAIYIGDEFQFTGTAEECAAKLGVKPETVQWYATESHIKRMEKAKFGDPIISVNVGRWEQDA</sequence>
<dbReference type="RefSeq" id="WP_188737849.1">
    <property type="nucleotide sequence ID" value="NZ_BMLW01000018.1"/>
</dbReference>